<evidence type="ECO:0000256" key="1">
    <source>
        <dbReference type="ARBA" id="ARBA00022960"/>
    </source>
</evidence>
<keyword evidence="4" id="KW-0961">Cell wall biogenesis/degradation</keyword>
<dbReference type="InterPro" id="IPR001920">
    <property type="entry name" value="Asp/Glu_race"/>
</dbReference>
<dbReference type="SUPFAM" id="SSF53681">
    <property type="entry name" value="Aspartate/glutamate racemase"/>
    <property type="match status" value="1"/>
</dbReference>
<comment type="caution">
    <text evidence="5">The sequence shown here is derived from an EMBL/GenBank/DDBJ whole genome shotgun (WGS) entry which is preliminary data.</text>
</comment>
<dbReference type="PANTHER" id="PTHR21198:SF2">
    <property type="entry name" value="GLUTAMATE RACEMASE"/>
    <property type="match status" value="1"/>
</dbReference>
<keyword evidence="1" id="KW-0133">Cell shape</keyword>
<evidence type="ECO:0000256" key="2">
    <source>
        <dbReference type="ARBA" id="ARBA00022984"/>
    </source>
</evidence>
<dbReference type="GO" id="GO:0008881">
    <property type="term" value="F:glutamate racemase activity"/>
    <property type="evidence" value="ECO:0007669"/>
    <property type="project" value="TreeGrafter"/>
</dbReference>
<gene>
    <name evidence="5" type="ORF">KPSA1_01432</name>
</gene>
<evidence type="ECO:0000256" key="4">
    <source>
        <dbReference type="ARBA" id="ARBA00023316"/>
    </source>
</evidence>
<dbReference type="Pfam" id="PF01177">
    <property type="entry name" value="Asp_Glu_race"/>
    <property type="match status" value="1"/>
</dbReference>
<dbReference type="GO" id="GO:0008360">
    <property type="term" value="P:regulation of cell shape"/>
    <property type="evidence" value="ECO:0007669"/>
    <property type="project" value="UniProtKB-KW"/>
</dbReference>
<reference evidence="5 6" key="1">
    <citation type="submission" date="2018-04" db="EMBL/GenBank/DDBJ databases">
        <title>Draft genome sequence of Pseudomonas syringae pv. actinidiae biovar 1 strains isolated from kiwifruit in Kagawa prefecture.</title>
        <authorList>
            <person name="Tabuchi M."/>
            <person name="Saito M."/>
            <person name="Fujiwara S."/>
            <person name="Sasa N."/>
            <person name="Akimitsu K."/>
            <person name="Gomi K."/>
            <person name="Konishi-Sugita S."/>
            <person name="Hamano K."/>
            <person name="Kataoka I."/>
        </authorList>
    </citation>
    <scope>NUCLEOTIDE SEQUENCE [LARGE SCALE GENOMIC DNA]</scope>
    <source>
        <strain evidence="5 6">MAFF212206</strain>
    </source>
</reference>
<dbReference type="PROSITE" id="PS00924">
    <property type="entry name" value="ASP_GLU_RACEMASE_2"/>
    <property type="match status" value="1"/>
</dbReference>
<evidence type="ECO:0000256" key="3">
    <source>
        <dbReference type="ARBA" id="ARBA00023235"/>
    </source>
</evidence>
<protein>
    <submittedName>
        <fullName evidence="5">Glutamate racemase</fullName>
    </submittedName>
</protein>
<proteinExistence type="predicted"/>
<name>A0A2V0Q6G9_PSESF</name>
<dbReference type="PANTHER" id="PTHR21198">
    <property type="entry name" value="GLUTAMATE RACEMASE"/>
    <property type="match status" value="1"/>
</dbReference>
<keyword evidence="2" id="KW-0573">Peptidoglycan synthesis</keyword>
<dbReference type="EMBL" id="BGJZ01000069">
    <property type="protein sequence ID" value="GBH08064.1"/>
    <property type="molecule type" value="Genomic_DNA"/>
</dbReference>
<sequence>MEPAVKPAAEATRSGVVGVLATTGTLQSARFAALLDRFASDVSVVTQPCPGLVELIETGDLVSPQIRQLLQRYVEPLLAARCDTIILGCTHYPFLKPLLREMLPESVTLIDTGAAVARQLQRLLSRSGLLASGPARETVYWSSDIPDNFGKILPFLSQMSGNVRSFRL</sequence>
<organism evidence="5 6">
    <name type="scientific">Pseudomonas syringae pv. actinidiae</name>
    <dbReference type="NCBI Taxonomy" id="103796"/>
    <lineage>
        <taxon>Bacteria</taxon>
        <taxon>Pseudomonadati</taxon>
        <taxon>Pseudomonadota</taxon>
        <taxon>Gammaproteobacteria</taxon>
        <taxon>Pseudomonadales</taxon>
        <taxon>Pseudomonadaceae</taxon>
        <taxon>Pseudomonas</taxon>
        <taxon>Pseudomonas syringae</taxon>
    </lineage>
</organism>
<dbReference type="FunFam" id="3.40.50.1860:FF:000001">
    <property type="entry name" value="Glutamate racemase"/>
    <property type="match status" value="1"/>
</dbReference>
<evidence type="ECO:0000313" key="5">
    <source>
        <dbReference type="EMBL" id="GBH08064.1"/>
    </source>
</evidence>
<dbReference type="Proteomes" id="UP000247480">
    <property type="component" value="Unassembled WGS sequence"/>
</dbReference>
<dbReference type="Gene3D" id="3.40.50.1860">
    <property type="match status" value="2"/>
</dbReference>
<accession>A0A2V0Q6G9</accession>
<dbReference type="InterPro" id="IPR033134">
    <property type="entry name" value="Asp/Glu_racemase_AS_2"/>
</dbReference>
<dbReference type="AlphaFoldDB" id="A0A2V0Q6G9"/>
<dbReference type="GO" id="GO:0071555">
    <property type="term" value="P:cell wall organization"/>
    <property type="evidence" value="ECO:0007669"/>
    <property type="project" value="UniProtKB-KW"/>
</dbReference>
<keyword evidence="3" id="KW-0413">Isomerase</keyword>
<evidence type="ECO:0000313" key="6">
    <source>
        <dbReference type="Proteomes" id="UP000247480"/>
    </source>
</evidence>
<dbReference type="GO" id="GO:0009252">
    <property type="term" value="P:peptidoglycan biosynthetic process"/>
    <property type="evidence" value="ECO:0007669"/>
    <property type="project" value="UniProtKB-KW"/>
</dbReference>
<dbReference type="InterPro" id="IPR015942">
    <property type="entry name" value="Asp/Glu/hydantoin_racemase"/>
</dbReference>